<dbReference type="EMBL" id="JAAAJB010000185">
    <property type="protein sequence ID" value="KAG0262504.1"/>
    <property type="molecule type" value="Genomic_DNA"/>
</dbReference>
<proteinExistence type="predicted"/>
<name>A0A9P6Q7S3_9FUNG</name>
<comment type="caution">
    <text evidence="2">The sequence shown here is derived from an EMBL/GenBank/DDBJ whole genome shotgun (WGS) entry which is preliminary data.</text>
</comment>
<evidence type="ECO:0000313" key="2">
    <source>
        <dbReference type="EMBL" id="KAG0262504.1"/>
    </source>
</evidence>
<dbReference type="Proteomes" id="UP000807716">
    <property type="component" value="Unassembled WGS sequence"/>
</dbReference>
<evidence type="ECO:0000313" key="3">
    <source>
        <dbReference type="Proteomes" id="UP000807716"/>
    </source>
</evidence>
<evidence type="ECO:0000256" key="1">
    <source>
        <dbReference type="SAM" id="SignalP"/>
    </source>
</evidence>
<accession>A0A9P6Q7S3</accession>
<keyword evidence="1" id="KW-0732">Signal</keyword>
<reference evidence="2" key="1">
    <citation type="journal article" date="2020" name="Fungal Divers.">
        <title>Resolving the Mortierellaceae phylogeny through synthesis of multi-gene phylogenetics and phylogenomics.</title>
        <authorList>
            <person name="Vandepol N."/>
            <person name="Liber J."/>
            <person name="Desiro A."/>
            <person name="Na H."/>
            <person name="Kennedy M."/>
            <person name="Barry K."/>
            <person name="Grigoriev I.V."/>
            <person name="Miller A.N."/>
            <person name="O'Donnell K."/>
            <person name="Stajich J.E."/>
            <person name="Bonito G."/>
        </authorList>
    </citation>
    <scope>NUCLEOTIDE SEQUENCE</scope>
    <source>
        <strain evidence="2">BC1065</strain>
    </source>
</reference>
<protein>
    <submittedName>
        <fullName evidence="2">Uncharacterized protein</fullName>
    </submittedName>
</protein>
<organism evidence="2 3">
    <name type="scientific">Actinomortierella ambigua</name>
    <dbReference type="NCBI Taxonomy" id="1343610"/>
    <lineage>
        <taxon>Eukaryota</taxon>
        <taxon>Fungi</taxon>
        <taxon>Fungi incertae sedis</taxon>
        <taxon>Mucoromycota</taxon>
        <taxon>Mortierellomycotina</taxon>
        <taxon>Mortierellomycetes</taxon>
        <taxon>Mortierellales</taxon>
        <taxon>Mortierellaceae</taxon>
        <taxon>Actinomortierella</taxon>
    </lineage>
</organism>
<feature type="chain" id="PRO_5040327312" evidence="1">
    <location>
        <begin position="20"/>
        <end position="216"/>
    </location>
</feature>
<keyword evidence="3" id="KW-1185">Reference proteome</keyword>
<dbReference type="OrthoDB" id="10663728at2759"/>
<feature type="signal peptide" evidence="1">
    <location>
        <begin position="1"/>
        <end position="19"/>
    </location>
</feature>
<dbReference type="AlphaFoldDB" id="A0A9P6Q7S3"/>
<gene>
    <name evidence="2" type="ORF">DFQ27_002300</name>
</gene>
<sequence>MRFSAYLSALAMLSLAVNAHDDCAPPAQNVEPAMGTDNDMMVISGKTGTGPLSVDGILDDTVFPETPAPIDGDQATAAYEEAPFAQFIGVDGQPLDINNPATFPNQAAYEYFKELLASSSPEVEDQTDVLYGDEDIYGGDNGAQQPVQADANPAINAPPVDGVVGGDASSGDFGADWQNHTPCPHKQQHGSCNHKPCIVKKILTLYPPCPIPPPLP</sequence>